<comment type="caution">
    <text evidence="4">The sequence shown here is derived from an EMBL/GenBank/DDBJ whole genome shotgun (WGS) entry which is preliminary data.</text>
</comment>
<dbReference type="Gene3D" id="1.10.10.60">
    <property type="entry name" value="Homeodomain-like"/>
    <property type="match status" value="1"/>
</dbReference>
<feature type="domain" description="Myb-like" evidence="2">
    <location>
        <begin position="161"/>
        <end position="216"/>
    </location>
</feature>
<dbReference type="InterPro" id="IPR017930">
    <property type="entry name" value="Myb_dom"/>
</dbReference>
<dbReference type="AlphaFoldDB" id="A0A9D5CX87"/>
<evidence type="ECO:0000259" key="3">
    <source>
        <dbReference type="PROSITE" id="PS51294"/>
    </source>
</evidence>
<evidence type="ECO:0000259" key="2">
    <source>
        <dbReference type="PROSITE" id="PS50090"/>
    </source>
</evidence>
<dbReference type="SMART" id="SM00717">
    <property type="entry name" value="SANT"/>
    <property type="match status" value="1"/>
</dbReference>
<dbReference type="InterPro" id="IPR009057">
    <property type="entry name" value="Homeodomain-like_sf"/>
</dbReference>
<keyword evidence="5" id="KW-1185">Reference proteome</keyword>
<organism evidence="4 5">
    <name type="scientific">Dioscorea zingiberensis</name>
    <dbReference type="NCBI Taxonomy" id="325984"/>
    <lineage>
        <taxon>Eukaryota</taxon>
        <taxon>Viridiplantae</taxon>
        <taxon>Streptophyta</taxon>
        <taxon>Embryophyta</taxon>
        <taxon>Tracheophyta</taxon>
        <taxon>Spermatophyta</taxon>
        <taxon>Magnoliopsida</taxon>
        <taxon>Liliopsida</taxon>
        <taxon>Dioscoreales</taxon>
        <taxon>Dioscoreaceae</taxon>
        <taxon>Dioscorea</taxon>
    </lineage>
</organism>
<name>A0A9D5CX87_9LILI</name>
<dbReference type="EMBL" id="JAGGNH010000002">
    <property type="protein sequence ID" value="KAJ0981013.1"/>
    <property type="molecule type" value="Genomic_DNA"/>
</dbReference>
<dbReference type="CDD" id="cd11660">
    <property type="entry name" value="SANT_TRF"/>
    <property type="match status" value="1"/>
</dbReference>
<dbReference type="SUPFAM" id="SSF46689">
    <property type="entry name" value="Homeodomain-like"/>
    <property type="match status" value="1"/>
</dbReference>
<proteinExistence type="predicted"/>
<dbReference type="PANTHER" id="PTHR46993:SF6">
    <property type="entry name" value="MYB TRANSCRIPTION FACTOR"/>
    <property type="match status" value="1"/>
</dbReference>
<dbReference type="InterPro" id="IPR001005">
    <property type="entry name" value="SANT/Myb"/>
</dbReference>
<dbReference type="Pfam" id="PF00249">
    <property type="entry name" value="Myb_DNA-binding"/>
    <property type="match status" value="1"/>
</dbReference>
<dbReference type="PROSITE" id="PS50090">
    <property type="entry name" value="MYB_LIKE"/>
    <property type="match status" value="1"/>
</dbReference>
<protein>
    <recommendedName>
        <fullName evidence="6">MYB transcription factor</fullName>
    </recommendedName>
</protein>
<gene>
    <name evidence="4" type="ORF">J5N97_009268</name>
</gene>
<sequence>MGDLESSKAAMVVSDRLTAAGKEGEEEEEVVVVMDPRAEDDVKKKEALDAFKCYLEERSARLGPTNLQFVVKALKTNELENLDELKEKLIRRDPQITERLRSFVKSSSSEFEKFSSQPIPTLKKDTNIVAESSSSEPEKLLKKPLPKLGPPLNIEPIRAICGRRKKRRWSTLEEDTLREAVKSYGKGNWKLIKMSYPEIFEERTEVDLKDKWRNMTRW</sequence>
<dbReference type="OrthoDB" id="664249at2759"/>
<reference evidence="4" key="2">
    <citation type="journal article" date="2022" name="Hortic Res">
        <title>The genome of Dioscorea zingiberensis sheds light on the biosynthesis, origin and evolution of the medicinally important diosgenin saponins.</title>
        <authorList>
            <person name="Li Y."/>
            <person name="Tan C."/>
            <person name="Li Z."/>
            <person name="Guo J."/>
            <person name="Li S."/>
            <person name="Chen X."/>
            <person name="Wang C."/>
            <person name="Dai X."/>
            <person name="Yang H."/>
            <person name="Song W."/>
            <person name="Hou L."/>
            <person name="Xu J."/>
            <person name="Tong Z."/>
            <person name="Xu A."/>
            <person name="Yuan X."/>
            <person name="Wang W."/>
            <person name="Yang Q."/>
            <person name="Chen L."/>
            <person name="Sun Z."/>
            <person name="Wang K."/>
            <person name="Pan B."/>
            <person name="Chen J."/>
            <person name="Bao Y."/>
            <person name="Liu F."/>
            <person name="Qi X."/>
            <person name="Gang D.R."/>
            <person name="Wen J."/>
            <person name="Li J."/>
        </authorList>
    </citation>
    <scope>NUCLEOTIDE SEQUENCE</scope>
    <source>
        <strain evidence="4">Dzin_1.0</strain>
    </source>
</reference>
<dbReference type="PANTHER" id="PTHR46993">
    <property type="entry name" value="MYB TRANSCRIPTION FACTOR"/>
    <property type="match status" value="1"/>
</dbReference>
<evidence type="ECO:0000256" key="1">
    <source>
        <dbReference type="ARBA" id="ARBA00023125"/>
    </source>
</evidence>
<feature type="domain" description="HTH myb-type" evidence="3">
    <location>
        <begin position="163"/>
        <end position="218"/>
    </location>
</feature>
<evidence type="ECO:0000313" key="5">
    <source>
        <dbReference type="Proteomes" id="UP001085076"/>
    </source>
</evidence>
<accession>A0A9D5CX87</accession>
<evidence type="ECO:0008006" key="6">
    <source>
        <dbReference type="Google" id="ProtNLM"/>
    </source>
</evidence>
<dbReference type="Proteomes" id="UP001085076">
    <property type="component" value="Miscellaneous, Linkage group lg02"/>
</dbReference>
<reference evidence="4" key="1">
    <citation type="submission" date="2021-03" db="EMBL/GenBank/DDBJ databases">
        <authorList>
            <person name="Li Z."/>
            <person name="Yang C."/>
        </authorList>
    </citation>
    <scope>NUCLEOTIDE SEQUENCE</scope>
    <source>
        <strain evidence="4">Dzin_1.0</strain>
        <tissue evidence="4">Leaf</tissue>
    </source>
</reference>
<dbReference type="GO" id="GO:0003677">
    <property type="term" value="F:DNA binding"/>
    <property type="evidence" value="ECO:0007669"/>
    <property type="project" value="UniProtKB-KW"/>
</dbReference>
<evidence type="ECO:0000313" key="4">
    <source>
        <dbReference type="EMBL" id="KAJ0981013.1"/>
    </source>
</evidence>
<keyword evidence="1" id="KW-0238">DNA-binding</keyword>
<dbReference type="PROSITE" id="PS51294">
    <property type="entry name" value="HTH_MYB"/>
    <property type="match status" value="1"/>
</dbReference>